<evidence type="ECO:0000313" key="1">
    <source>
        <dbReference type="EMBL" id="KJU86702.1"/>
    </source>
</evidence>
<dbReference type="EMBL" id="LACI01000490">
    <property type="protein sequence ID" value="KJU86702.1"/>
    <property type="molecule type" value="Genomic_DNA"/>
</dbReference>
<reference evidence="1 2" key="1">
    <citation type="submission" date="2015-02" db="EMBL/GenBank/DDBJ databases">
        <title>Single-cell genomics of uncultivated deep-branching MTB reveals a conserved set of magnetosome genes.</title>
        <authorList>
            <person name="Kolinko S."/>
            <person name="Richter M."/>
            <person name="Glockner F.O."/>
            <person name="Brachmann A."/>
            <person name="Schuler D."/>
        </authorList>
    </citation>
    <scope>NUCLEOTIDE SEQUENCE [LARGE SCALE GENOMIC DNA]</scope>
    <source>
        <strain evidence="1">TM-1</strain>
    </source>
</reference>
<keyword evidence="2" id="KW-1185">Reference proteome</keyword>
<dbReference type="Proteomes" id="UP000033423">
    <property type="component" value="Unassembled WGS sequence"/>
</dbReference>
<organism evidence="1 2">
    <name type="scientific">Candidatus Magnetobacterium bavaricum</name>
    <dbReference type="NCBI Taxonomy" id="29290"/>
    <lineage>
        <taxon>Bacteria</taxon>
        <taxon>Pseudomonadati</taxon>
        <taxon>Nitrospirota</taxon>
        <taxon>Thermodesulfovibrionia</taxon>
        <taxon>Thermodesulfovibrionales</taxon>
        <taxon>Candidatus Magnetobacteriaceae</taxon>
        <taxon>Candidatus Magnetobacterium</taxon>
    </lineage>
</organism>
<accession>A0A0F3GXX2</accession>
<name>A0A0F3GXX2_9BACT</name>
<proteinExistence type="predicted"/>
<gene>
    <name evidence="1" type="ORF">MBAV_001100</name>
</gene>
<protein>
    <submittedName>
        <fullName evidence="1">Uncharacterized protein</fullName>
    </submittedName>
</protein>
<evidence type="ECO:0000313" key="2">
    <source>
        <dbReference type="Proteomes" id="UP000033423"/>
    </source>
</evidence>
<sequence length="88" mass="9609">MFDLLDGVNAFHTRHHGIHKDYIKAVDTSLVDGLTCTGGIIGVITGRGQYLRQLKPDIGVIVYNKQLSHCSWAEGKTIVILVPLPGIL</sequence>
<comment type="caution">
    <text evidence="1">The sequence shown here is derived from an EMBL/GenBank/DDBJ whole genome shotgun (WGS) entry which is preliminary data.</text>
</comment>
<dbReference type="AlphaFoldDB" id="A0A0F3GXX2"/>